<dbReference type="EMBL" id="MZNU01000091">
    <property type="protein sequence ID" value="OWP04839.1"/>
    <property type="molecule type" value="Genomic_DNA"/>
</dbReference>
<organism evidence="2 3">
    <name type="scientific">Diplocarpon coronariae</name>
    <dbReference type="NCBI Taxonomy" id="2795749"/>
    <lineage>
        <taxon>Eukaryota</taxon>
        <taxon>Fungi</taxon>
        <taxon>Dikarya</taxon>
        <taxon>Ascomycota</taxon>
        <taxon>Pezizomycotina</taxon>
        <taxon>Leotiomycetes</taxon>
        <taxon>Helotiales</taxon>
        <taxon>Drepanopezizaceae</taxon>
        <taxon>Diplocarpon</taxon>
    </lineage>
</organism>
<comment type="caution">
    <text evidence="2">The sequence shown here is derived from an EMBL/GenBank/DDBJ whole genome shotgun (WGS) entry which is preliminary data.</text>
</comment>
<dbReference type="AlphaFoldDB" id="A0A218Z9U5"/>
<evidence type="ECO:0000313" key="2">
    <source>
        <dbReference type="EMBL" id="OWP04839.1"/>
    </source>
</evidence>
<feature type="compositionally biased region" description="Basic residues" evidence="1">
    <location>
        <begin position="98"/>
        <end position="107"/>
    </location>
</feature>
<protein>
    <submittedName>
        <fullName evidence="2">Uncharacterized protein</fullName>
    </submittedName>
</protein>
<gene>
    <name evidence="2" type="ORF">B2J93_4165</name>
</gene>
<feature type="compositionally biased region" description="Basic and acidic residues" evidence="1">
    <location>
        <begin position="118"/>
        <end position="133"/>
    </location>
</feature>
<feature type="compositionally biased region" description="Polar residues" evidence="1">
    <location>
        <begin position="167"/>
        <end position="178"/>
    </location>
</feature>
<dbReference type="InParanoid" id="A0A218Z9U5"/>
<sequence>MSRQGPGFISLWWLDKIYLPWFYLSGADERQPPTSSKSSGDLHEASIDVLGRQLYEALVSSPRAGAGAGSCRQGTPRTSLGRYRSRHVRCEHTLAARRTPRGRRVSMRPRSPCIRGSRAADEESSEVAHRRPGDQNIATPSWQRPGVPAPAPYRHASPEKGGVRSRGSISLSHINTRGNEPPLKFPRRPGRRTQARDEDHDTYAEIPRCHPPCLGMVVGDGLGRAEL</sequence>
<evidence type="ECO:0000256" key="1">
    <source>
        <dbReference type="SAM" id="MobiDB-lite"/>
    </source>
</evidence>
<keyword evidence="3" id="KW-1185">Reference proteome</keyword>
<evidence type="ECO:0000313" key="3">
    <source>
        <dbReference type="Proteomes" id="UP000242519"/>
    </source>
</evidence>
<proteinExistence type="predicted"/>
<reference evidence="2 3" key="1">
    <citation type="submission" date="2017-04" db="EMBL/GenBank/DDBJ databases">
        <title>Draft genome sequence of Marssonina coronaria NL1: causal agent of apple blotch.</title>
        <authorList>
            <person name="Cheng Q."/>
        </authorList>
    </citation>
    <scope>NUCLEOTIDE SEQUENCE [LARGE SCALE GENOMIC DNA]</scope>
    <source>
        <strain evidence="2 3">NL1</strain>
    </source>
</reference>
<accession>A0A218Z9U5</accession>
<feature type="region of interest" description="Disordered" evidence="1">
    <location>
        <begin position="63"/>
        <end position="204"/>
    </location>
</feature>
<name>A0A218Z9U5_9HELO</name>
<feature type="compositionally biased region" description="Basic and acidic residues" evidence="1">
    <location>
        <begin position="194"/>
        <end position="203"/>
    </location>
</feature>
<dbReference type="Proteomes" id="UP000242519">
    <property type="component" value="Unassembled WGS sequence"/>
</dbReference>